<proteinExistence type="predicted"/>
<reference evidence="2" key="1">
    <citation type="submission" date="2017-02" db="UniProtKB">
        <authorList>
            <consortium name="WormBaseParasite"/>
        </authorList>
    </citation>
    <scope>IDENTIFICATION</scope>
</reference>
<name>A0A0M3I6K7_ASCLU</name>
<organism evidence="1 2">
    <name type="scientific">Ascaris lumbricoides</name>
    <name type="common">Giant roundworm</name>
    <dbReference type="NCBI Taxonomy" id="6252"/>
    <lineage>
        <taxon>Eukaryota</taxon>
        <taxon>Metazoa</taxon>
        <taxon>Ecdysozoa</taxon>
        <taxon>Nematoda</taxon>
        <taxon>Chromadorea</taxon>
        <taxon>Rhabditida</taxon>
        <taxon>Spirurina</taxon>
        <taxon>Ascaridomorpha</taxon>
        <taxon>Ascaridoidea</taxon>
        <taxon>Ascarididae</taxon>
        <taxon>Ascaris</taxon>
    </lineage>
</organism>
<keyword evidence="1" id="KW-1185">Reference proteome</keyword>
<evidence type="ECO:0000313" key="2">
    <source>
        <dbReference type="WBParaSite" id="ALUE_0001270301-mRNA-1"/>
    </source>
</evidence>
<dbReference type="WBParaSite" id="ALUE_0001270301-mRNA-1">
    <property type="protein sequence ID" value="ALUE_0001270301-mRNA-1"/>
    <property type="gene ID" value="ALUE_0001270301"/>
</dbReference>
<evidence type="ECO:0000313" key="1">
    <source>
        <dbReference type="Proteomes" id="UP000036681"/>
    </source>
</evidence>
<dbReference type="Proteomes" id="UP000036681">
    <property type="component" value="Unplaced"/>
</dbReference>
<dbReference type="AlphaFoldDB" id="A0A0M3I6K7"/>
<protein>
    <submittedName>
        <fullName evidence="2">Uncharacterized protein</fullName>
    </submittedName>
</protein>
<sequence>MTVINIMVQKIRIIHSYNKQHGEQITLPTAHSPLNDARVYPTNLFPHPLPFQKRKNY</sequence>
<accession>A0A0M3I6K7</accession>